<sequence>MIGGGIAGTATAIALRHAGWAPVIYEATEPDDGERGLWLTLAVNGVNALRSLGMDPAVVLARGFATPVLGLSGATGRLLAELPLGGPLPDGTVTTSIRRADLSAALRAEVRGQGVEIRYGHRLTAATTGPDGVTVTFGNGATAGADLLVGADGLRSRTRRAIDPEAPEPFHLGLLDTGGFTDGPVPAELASRPGEMRMSFGRRAFFGWATAPDGSVWWFANPPRKQPVRPGEFTPESWRAHLLELAEGEPAAGLIRATAEIAGPWNTRDLRRIPHWHRDRIVLAGDAAHAVAPSSGQGASMALEDAVVLGDCLRRHDGVPEALADYVTIRRPRVEKVVAYGRRSSSTKVAGPVGAAIRDAMTPTVMRLLHRKGDPQAWIFDHRLPDL</sequence>
<dbReference type="Proteomes" id="UP000612282">
    <property type="component" value="Unassembled WGS sequence"/>
</dbReference>
<keyword evidence="1" id="KW-0560">Oxidoreductase</keyword>
<organism evidence="4 5">
    <name type="scientific">Actinoplanes couchii</name>
    <dbReference type="NCBI Taxonomy" id="403638"/>
    <lineage>
        <taxon>Bacteria</taxon>
        <taxon>Bacillati</taxon>
        <taxon>Actinomycetota</taxon>
        <taxon>Actinomycetes</taxon>
        <taxon>Micromonosporales</taxon>
        <taxon>Micromonosporaceae</taxon>
        <taxon>Actinoplanes</taxon>
    </lineage>
</organism>
<evidence type="ECO:0000256" key="2">
    <source>
        <dbReference type="ARBA" id="ARBA00023033"/>
    </source>
</evidence>
<dbReference type="InterPro" id="IPR002938">
    <property type="entry name" value="FAD-bd"/>
</dbReference>
<dbReference type="InterPro" id="IPR050493">
    <property type="entry name" value="FAD-dep_Monooxygenase_BioMet"/>
</dbReference>
<dbReference type="Pfam" id="PF01494">
    <property type="entry name" value="FAD_binding_3"/>
    <property type="match status" value="1"/>
</dbReference>
<dbReference type="EMBL" id="BOMG01000035">
    <property type="protein sequence ID" value="GID53860.1"/>
    <property type="molecule type" value="Genomic_DNA"/>
</dbReference>
<dbReference type="PRINTS" id="PR00420">
    <property type="entry name" value="RNGMNOXGNASE"/>
</dbReference>
<keyword evidence="2" id="KW-0503">Monooxygenase</keyword>
<dbReference type="Gene3D" id="3.50.50.60">
    <property type="entry name" value="FAD/NAD(P)-binding domain"/>
    <property type="match status" value="1"/>
</dbReference>
<accession>A0ABQ3X5R4</accession>
<reference evidence="4 5" key="1">
    <citation type="submission" date="2021-01" db="EMBL/GenBank/DDBJ databases">
        <title>Whole genome shotgun sequence of Actinoplanes couchii NBRC 106145.</title>
        <authorList>
            <person name="Komaki H."/>
            <person name="Tamura T."/>
        </authorList>
    </citation>
    <scope>NUCLEOTIDE SEQUENCE [LARGE SCALE GENOMIC DNA]</scope>
    <source>
        <strain evidence="4 5">NBRC 106145</strain>
    </source>
</reference>
<protein>
    <submittedName>
        <fullName evidence="4">FAD-dependent oxidoreductase</fullName>
    </submittedName>
</protein>
<name>A0ABQ3X5R4_9ACTN</name>
<dbReference type="SUPFAM" id="SSF51905">
    <property type="entry name" value="FAD/NAD(P)-binding domain"/>
    <property type="match status" value="1"/>
</dbReference>
<gene>
    <name evidence="4" type="ORF">Aco03nite_022640</name>
</gene>
<evidence type="ECO:0000256" key="1">
    <source>
        <dbReference type="ARBA" id="ARBA00023002"/>
    </source>
</evidence>
<proteinExistence type="predicted"/>
<comment type="caution">
    <text evidence="4">The sequence shown here is derived from an EMBL/GenBank/DDBJ whole genome shotgun (WGS) entry which is preliminary data.</text>
</comment>
<evidence type="ECO:0000313" key="5">
    <source>
        <dbReference type="Proteomes" id="UP000612282"/>
    </source>
</evidence>
<evidence type="ECO:0000313" key="4">
    <source>
        <dbReference type="EMBL" id="GID53860.1"/>
    </source>
</evidence>
<dbReference type="PANTHER" id="PTHR13789:SF309">
    <property type="entry name" value="PUTATIVE (AFU_ORTHOLOGUE AFUA_6G14510)-RELATED"/>
    <property type="match status" value="1"/>
</dbReference>
<evidence type="ECO:0000259" key="3">
    <source>
        <dbReference type="Pfam" id="PF01494"/>
    </source>
</evidence>
<feature type="domain" description="FAD-binding" evidence="3">
    <location>
        <begin position="2"/>
        <end position="338"/>
    </location>
</feature>
<keyword evidence="5" id="KW-1185">Reference proteome</keyword>
<dbReference type="PANTHER" id="PTHR13789">
    <property type="entry name" value="MONOOXYGENASE"/>
    <property type="match status" value="1"/>
</dbReference>
<dbReference type="InterPro" id="IPR036188">
    <property type="entry name" value="FAD/NAD-bd_sf"/>
</dbReference>